<accession>A0A385IUV2</accession>
<reference evidence="1" key="1">
    <citation type="journal article" date="2018" name="Comp. Biochem. Physiol. Part D Genomics Proteomics">
        <title>Identification of candidate olfactory genes in cicada Subpsaltria yangi by antennal transcriptome analysis.</title>
        <authorList>
            <person name="Qi M."/>
            <person name="Wei S."/>
            <person name="Wei C."/>
        </authorList>
    </citation>
    <scope>NUCLEOTIDE SEQUENCE</scope>
</reference>
<dbReference type="AlphaFoldDB" id="A0A385IUV2"/>
<organism evidence="1">
    <name type="scientific">Subpsaltria yangi</name>
    <dbReference type="NCBI Taxonomy" id="1195109"/>
    <lineage>
        <taxon>Eukaryota</taxon>
        <taxon>Metazoa</taxon>
        <taxon>Ecdysozoa</taxon>
        <taxon>Arthropoda</taxon>
        <taxon>Hexapoda</taxon>
        <taxon>Insecta</taxon>
        <taxon>Pterygota</taxon>
        <taxon>Neoptera</taxon>
        <taxon>Paraneoptera</taxon>
        <taxon>Hemiptera</taxon>
        <taxon>Auchenorrhyncha</taxon>
        <taxon>Cicadoidea</taxon>
        <taxon>Cicadidae</taxon>
        <taxon>Tibicininae</taxon>
        <taxon>Tibicinini</taxon>
        <taxon>Subpsaltria</taxon>
    </lineage>
</organism>
<dbReference type="EMBL" id="MH230267">
    <property type="protein sequence ID" value="AXY87926.1"/>
    <property type="molecule type" value="mRNA"/>
</dbReference>
<keyword evidence="1" id="KW-0675">Receptor</keyword>
<name>A0A385IUV2_9HEMI</name>
<protein>
    <submittedName>
        <fullName evidence="1">Ionotropic receptor 25a.9</fullName>
    </submittedName>
</protein>
<proteinExistence type="evidence at transcript level"/>
<evidence type="ECO:0000313" key="1">
    <source>
        <dbReference type="EMBL" id="AXY87926.1"/>
    </source>
</evidence>
<sequence>MARFRWRARKVLDTNFTARRLNSRSDTQHYYCSEYHQCRNFV</sequence>